<dbReference type="GO" id="GO:0005681">
    <property type="term" value="C:spliceosomal complex"/>
    <property type="evidence" value="ECO:0007669"/>
    <property type="project" value="TreeGrafter"/>
</dbReference>
<dbReference type="Proteomes" id="UP000243723">
    <property type="component" value="Unassembled WGS sequence"/>
</dbReference>
<evidence type="ECO:0000313" key="7">
    <source>
        <dbReference type="Proteomes" id="UP000243723"/>
    </source>
</evidence>
<evidence type="ECO:0008006" key="8">
    <source>
        <dbReference type="Google" id="ProtNLM"/>
    </source>
</evidence>
<evidence type="ECO:0000256" key="2">
    <source>
        <dbReference type="ARBA" id="ARBA00004496"/>
    </source>
</evidence>
<dbReference type="InterPro" id="IPR011993">
    <property type="entry name" value="PH-like_dom_sf"/>
</dbReference>
<keyword evidence="3" id="KW-0963">Cytoplasm</keyword>
<sequence>MALEVFSSSPSLDQFQPLEEYQSSTPATFFSGKPVLHYHNPSCTIRISASDLASNPTFSTLQPAPTSTASKPNGETNGATPTNDDTTIEIQAWITSSHFTIFSPSASKGLHIPYPSISLHAQQGNGLYMQLILSDMRHASDDELETLEITITPGTQSAAPPSMETIAAADVSKTEIEKLYQAVSDCADLHPDPDPEEENQEGMAGLMASLQGGGDVDLSSGGWITAENMHEHLDAEGNVVFPGQDEAMDGEGLGPGAGTRRGAEEDGEDADGVGDGEETKWRRTG</sequence>
<dbReference type="GO" id="GO:0000387">
    <property type="term" value="P:spliceosomal snRNP assembly"/>
    <property type="evidence" value="ECO:0007669"/>
    <property type="project" value="TreeGrafter"/>
</dbReference>
<dbReference type="PANTHER" id="PTHR21399:SF0">
    <property type="entry name" value="METHYLOSOME SUBUNIT PICLN"/>
    <property type="match status" value="1"/>
</dbReference>
<dbReference type="AlphaFoldDB" id="A0A2P7YLB1"/>
<reference evidence="6 7" key="1">
    <citation type="submission" date="2017-05" db="EMBL/GenBank/DDBJ databases">
        <title>Draft genome sequence of Elsinoe australis.</title>
        <authorList>
            <person name="Cheng Q."/>
        </authorList>
    </citation>
    <scope>NUCLEOTIDE SEQUENCE [LARGE SCALE GENOMIC DNA]</scope>
    <source>
        <strain evidence="6 7">NL1</strain>
    </source>
</reference>
<dbReference type="PANTHER" id="PTHR21399">
    <property type="entry name" value="CHLORIDE CONDUCTANCE REGULATORY PROTEIN ICLN"/>
    <property type="match status" value="1"/>
</dbReference>
<evidence type="ECO:0000313" key="6">
    <source>
        <dbReference type="EMBL" id="PSK36758.1"/>
    </source>
</evidence>
<keyword evidence="7" id="KW-1185">Reference proteome</keyword>
<dbReference type="GO" id="GO:0034715">
    <property type="term" value="C:pICln-Sm protein complex"/>
    <property type="evidence" value="ECO:0007669"/>
    <property type="project" value="TreeGrafter"/>
</dbReference>
<dbReference type="EMBL" id="NHZQ01000419">
    <property type="protein sequence ID" value="PSK36758.1"/>
    <property type="molecule type" value="Genomic_DNA"/>
</dbReference>
<evidence type="ECO:0000256" key="5">
    <source>
        <dbReference type="SAM" id="MobiDB-lite"/>
    </source>
</evidence>
<feature type="region of interest" description="Disordered" evidence="5">
    <location>
        <begin position="241"/>
        <end position="285"/>
    </location>
</feature>
<accession>A0A2P7YLB1</accession>
<dbReference type="GO" id="GO:0005829">
    <property type="term" value="C:cytosol"/>
    <property type="evidence" value="ECO:0007669"/>
    <property type="project" value="TreeGrafter"/>
</dbReference>
<dbReference type="InterPro" id="IPR039924">
    <property type="entry name" value="ICln/Lot5/Saf5"/>
</dbReference>
<gene>
    <name evidence="6" type="ORF">B9Z65_1941</name>
</gene>
<protein>
    <recommendedName>
        <fullName evidence="8">Regulator of volume decrease after cellular swelling-domain-containing protein</fullName>
    </recommendedName>
</protein>
<evidence type="ECO:0000256" key="1">
    <source>
        <dbReference type="ARBA" id="ARBA00004123"/>
    </source>
</evidence>
<evidence type="ECO:0000256" key="3">
    <source>
        <dbReference type="ARBA" id="ARBA00022490"/>
    </source>
</evidence>
<feature type="compositionally biased region" description="Acidic residues" evidence="5">
    <location>
        <begin position="265"/>
        <end position="276"/>
    </location>
</feature>
<name>A0A2P7YLB1_9PEZI</name>
<comment type="caution">
    <text evidence="6">The sequence shown here is derived from an EMBL/GenBank/DDBJ whole genome shotgun (WGS) entry which is preliminary data.</text>
</comment>
<dbReference type="Gene3D" id="2.30.29.30">
    <property type="entry name" value="Pleckstrin-homology domain (PH domain)/Phosphotyrosine-binding domain (PTB)"/>
    <property type="match status" value="1"/>
</dbReference>
<evidence type="ECO:0000256" key="4">
    <source>
        <dbReference type="ARBA" id="ARBA00023242"/>
    </source>
</evidence>
<feature type="region of interest" description="Disordered" evidence="5">
    <location>
        <begin position="56"/>
        <end position="84"/>
    </location>
</feature>
<comment type="subcellular location">
    <subcellularLocation>
        <location evidence="2">Cytoplasm</location>
    </subcellularLocation>
    <subcellularLocation>
        <location evidence="1">Nucleus</location>
    </subcellularLocation>
</comment>
<dbReference type="GO" id="GO:0045292">
    <property type="term" value="P:mRNA cis splicing, via spliceosome"/>
    <property type="evidence" value="ECO:0007669"/>
    <property type="project" value="TreeGrafter"/>
</dbReference>
<dbReference type="OrthoDB" id="19714at2759"/>
<keyword evidence="4" id="KW-0539">Nucleus</keyword>
<dbReference type="Pfam" id="PF03517">
    <property type="entry name" value="Voldacs"/>
    <property type="match status" value="1"/>
</dbReference>
<proteinExistence type="predicted"/>
<organism evidence="6 7">
    <name type="scientific">Elsinoe australis</name>
    <dbReference type="NCBI Taxonomy" id="40998"/>
    <lineage>
        <taxon>Eukaryota</taxon>
        <taxon>Fungi</taxon>
        <taxon>Dikarya</taxon>
        <taxon>Ascomycota</taxon>
        <taxon>Pezizomycotina</taxon>
        <taxon>Dothideomycetes</taxon>
        <taxon>Dothideomycetidae</taxon>
        <taxon>Myriangiales</taxon>
        <taxon>Elsinoaceae</taxon>
        <taxon>Elsinoe</taxon>
    </lineage>
</organism>